<comment type="subcellular location">
    <subcellularLocation>
        <location evidence="1">Cell membrane</location>
        <topology evidence="1">Multi-pass membrane protein</topology>
    </subcellularLocation>
</comment>
<evidence type="ECO:0000256" key="2">
    <source>
        <dbReference type="ARBA" id="ARBA00010145"/>
    </source>
</evidence>
<dbReference type="PANTHER" id="PTHR36838">
    <property type="entry name" value="AUXIN EFFLUX CARRIER FAMILY PROTEIN"/>
    <property type="match status" value="1"/>
</dbReference>
<dbReference type="PANTHER" id="PTHR36838:SF3">
    <property type="entry name" value="TRANSPORTER AUXIN EFFLUX CARRIER EC FAMILY"/>
    <property type="match status" value="1"/>
</dbReference>
<feature type="transmembrane region" description="Helical" evidence="8">
    <location>
        <begin position="283"/>
        <end position="305"/>
    </location>
</feature>
<sequence>MAEVLTKAGVLLAMIVLGYVFKRAHLFGRSDCETVSKLVFRLTLPCAAVTAFSEGFQQDLTLYLVVVLGLAADVILWAGAFLATRKRGEAVRAFYTQNVSGYNIGAFTLPFVQSFLGSSGVVTACMFDMGNALMCTGGNYAITSTLMGKTEGGRLKTFLRRLFSSVTIDTYLVLLVLGSLHISLPEPVLAFAERVGAANPFLSMIMIGMMLEFSFEADSVKKAALTLGIRYAAAAVFALFFYYVLPIPLEIRQILVLLSFSPIPSMSPYFTEQICGDGSLSGFTASFSFVISVACITALILTMGIGV</sequence>
<dbReference type="GO" id="GO:0055085">
    <property type="term" value="P:transmembrane transport"/>
    <property type="evidence" value="ECO:0007669"/>
    <property type="project" value="InterPro"/>
</dbReference>
<feature type="transmembrane region" description="Helical" evidence="8">
    <location>
        <begin position="227"/>
        <end position="245"/>
    </location>
</feature>
<organism evidence="9 10">
    <name type="scientific">Candidatus Caccousia avicola</name>
    <dbReference type="NCBI Taxonomy" id="2840721"/>
    <lineage>
        <taxon>Bacteria</taxon>
        <taxon>Bacillati</taxon>
        <taxon>Bacillota</taxon>
        <taxon>Clostridia</taxon>
        <taxon>Eubacteriales</taxon>
        <taxon>Oscillospiraceae</taxon>
        <taxon>Oscillospiraceae incertae sedis</taxon>
        <taxon>Candidatus Caccousia</taxon>
    </lineage>
</organism>
<dbReference type="EMBL" id="DVGZ01000029">
    <property type="protein sequence ID" value="HIR46577.1"/>
    <property type="molecule type" value="Genomic_DNA"/>
</dbReference>
<evidence type="ECO:0000256" key="5">
    <source>
        <dbReference type="ARBA" id="ARBA00022692"/>
    </source>
</evidence>
<dbReference type="Proteomes" id="UP000824242">
    <property type="component" value="Unassembled WGS sequence"/>
</dbReference>
<name>A0A9D1DDW7_9FIRM</name>
<dbReference type="GO" id="GO:0005886">
    <property type="term" value="C:plasma membrane"/>
    <property type="evidence" value="ECO:0007669"/>
    <property type="project" value="UniProtKB-SubCell"/>
</dbReference>
<comment type="caution">
    <text evidence="9">The sequence shown here is derived from an EMBL/GenBank/DDBJ whole genome shotgun (WGS) entry which is preliminary data.</text>
</comment>
<keyword evidence="7 8" id="KW-0472">Membrane</keyword>
<comment type="similarity">
    <text evidence="2">Belongs to the auxin efflux carrier (TC 2.A.69) family.</text>
</comment>
<keyword evidence="3" id="KW-0813">Transport</keyword>
<feature type="transmembrane region" description="Helical" evidence="8">
    <location>
        <begin position="196"/>
        <end position="215"/>
    </location>
</feature>
<evidence type="ECO:0000256" key="7">
    <source>
        <dbReference type="ARBA" id="ARBA00023136"/>
    </source>
</evidence>
<evidence type="ECO:0000256" key="6">
    <source>
        <dbReference type="ARBA" id="ARBA00022989"/>
    </source>
</evidence>
<keyword evidence="4" id="KW-1003">Cell membrane</keyword>
<evidence type="ECO:0000256" key="1">
    <source>
        <dbReference type="ARBA" id="ARBA00004651"/>
    </source>
</evidence>
<feature type="transmembrane region" description="Helical" evidence="8">
    <location>
        <begin position="62"/>
        <end position="83"/>
    </location>
</feature>
<gene>
    <name evidence="9" type="ORF">IAB89_02800</name>
</gene>
<evidence type="ECO:0000313" key="9">
    <source>
        <dbReference type="EMBL" id="HIR46577.1"/>
    </source>
</evidence>
<dbReference type="Gene3D" id="1.20.1530.20">
    <property type="match status" value="1"/>
</dbReference>
<evidence type="ECO:0000256" key="4">
    <source>
        <dbReference type="ARBA" id="ARBA00022475"/>
    </source>
</evidence>
<protein>
    <submittedName>
        <fullName evidence="9">AEC family transporter</fullName>
    </submittedName>
</protein>
<dbReference type="Pfam" id="PF03547">
    <property type="entry name" value="Mem_trans"/>
    <property type="match status" value="1"/>
</dbReference>
<dbReference type="InterPro" id="IPR004776">
    <property type="entry name" value="Mem_transp_PIN-like"/>
</dbReference>
<reference evidence="9" key="2">
    <citation type="journal article" date="2021" name="PeerJ">
        <title>Extensive microbial diversity within the chicken gut microbiome revealed by metagenomics and culture.</title>
        <authorList>
            <person name="Gilroy R."/>
            <person name="Ravi A."/>
            <person name="Getino M."/>
            <person name="Pursley I."/>
            <person name="Horton D.L."/>
            <person name="Alikhan N.F."/>
            <person name="Baker D."/>
            <person name="Gharbi K."/>
            <person name="Hall N."/>
            <person name="Watson M."/>
            <person name="Adriaenssens E.M."/>
            <person name="Foster-Nyarko E."/>
            <person name="Jarju S."/>
            <person name="Secka A."/>
            <person name="Antonio M."/>
            <person name="Oren A."/>
            <person name="Chaudhuri R.R."/>
            <person name="La Ragione R."/>
            <person name="Hildebrand F."/>
            <person name="Pallen M.J."/>
        </authorList>
    </citation>
    <scope>NUCLEOTIDE SEQUENCE</scope>
    <source>
        <strain evidence="9">ChiSxjej1B13-7958</strain>
    </source>
</reference>
<evidence type="ECO:0000256" key="3">
    <source>
        <dbReference type="ARBA" id="ARBA00022448"/>
    </source>
</evidence>
<evidence type="ECO:0000256" key="8">
    <source>
        <dbReference type="SAM" id="Phobius"/>
    </source>
</evidence>
<dbReference type="AlphaFoldDB" id="A0A9D1DDW7"/>
<accession>A0A9D1DDW7</accession>
<dbReference type="InterPro" id="IPR038770">
    <property type="entry name" value="Na+/solute_symporter_sf"/>
</dbReference>
<feature type="transmembrane region" description="Helical" evidence="8">
    <location>
        <begin position="6"/>
        <end position="26"/>
    </location>
</feature>
<keyword evidence="6 8" id="KW-1133">Transmembrane helix</keyword>
<keyword evidence="5 8" id="KW-0812">Transmembrane</keyword>
<evidence type="ECO:0000313" key="10">
    <source>
        <dbReference type="Proteomes" id="UP000824242"/>
    </source>
</evidence>
<feature type="transmembrane region" description="Helical" evidence="8">
    <location>
        <begin position="162"/>
        <end position="184"/>
    </location>
</feature>
<proteinExistence type="inferred from homology"/>
<reference evidence="9" key="1">
    <citation type="submission" date="2020-10" db="EMBL/GenBank/DDBJ databases">
        <authorList>
            <person name="Gilroy R."/>
        </authorList>
    </citation>
    <scope>NUCLEOTIDE SEQUENCE</scope>
    <source>
        <strain evidence="9">ChiSxjej1B13-7958</strain>
    </source>
</reference>